<dbReference type="Gene3D" id="3.30.465.10">
    <property type="match status" value="1"/>
</dbReference>
<evidence type="ECO:0000313" key="7">
    <source>
        <dbReference type="EMBL" id="MFC4299413.1"/>
    </source>
</evidence>
<reference evidence="8" key="1">
    <citation type="journal article" date="2019" name="Int. J. Syst. Evol. Microbiol.">
        <title>The Global Catalogue of Microorganisms (GCM) 10K type strain sequencing project: providing services to taxonomists for standard genome sequencing and annotation.</title>
        <authorList>
            <consortium name="The Broad Institute Genomics Platform"/>
            <consortium name="The Broad Institute Genome Sequencing Center for Infectious Disease"/>
            <person name="Wu L."/>
            <person name="Ma J."/>
        </authorList>
    </citation>
    <scope>NUCLEOTIDE SEQUENCE [LARGE SCALE GENOMIC DNA]</scope>
    <source>
        <strain evidence="8">CGMCC 1.19029</strain>
    </source>
</reference>
<dbReference type="InterPro" id="IPR051264">
    <property type="entry name" value="FAD-oxidored/transferase_4"/>
</dbReference>
<dbReference type="InterPro" id="IPR016169">
    <property type="entry name" value="FAD-bd_PCMH_sub2"/>
</dbReference>
<dbReference type="RefSeq" id="WP_376813946.1">
    <property type="nucleotide sequence ID" value="NZ_JBHSDY010000010.1"/>
</dbReference>
<dbReference type="Proteomes" id="UP001595756">
    <property type="component" value="Unassembled WGS sequence"/>
</dbReference>
<comment type="similarity">
    <text evidence="2">Belongs to the FAD-binding oxidoreductase/transferase type 4 family.</text>
</comment>
<dbReference type="PANTHER" id="PTHR43716">
    <property type="entry name" value="D-2-HYDROXYGLUTARATE DEHYDROGENASE, MITOCHONDRIAL"/>
    <property type="match status" value="1"/>
</dbReference>
<dbReference type="Gene3D" id="1.10.45.10">
    <property type="entry name" value="Vanillyl-alcohol Oxidase, Chain A, domain 4"/>
    <property type="match status" value="1"/>
</dbReference>
<dbReference type="EMBL" id="JBHSDY010000010">
    <property type="protein sequence ID" value="MFC4299413.1"/>
    <property type="molecule type" value="Genomic_DNA"/>
</dbReference>
<dbReference type="InterPro" id="IPR006094">
    <property type="entry name" value="Oxid_FAD_bind_N"/>
</dbReference>
<dbReference type="InterPro" id="IPR036318">
    <property type="entry name" value="FAD-bd_PCMH-like_sf"/>
</dbReference>
<dbReference type="PROSITE" id="PS51387">
    <property type="entry name" value="FAD_PCMH"/>
    <property type="match status" value="1"/>
</dbReference>
<dbReference type="InterPro" id="IPR004113">
    <property type="entry name" value="FAD-bd_oxidored_4_C"/>
</dbReference>
<organism evidence="7 8">
    <name type="scientific">Castellaniella hirudinis</name>
    <dbReference type="NCBI Taxonomy" id="1144617"/>
    <lineage>
        <taxon>Bacteria</taxon>
        <taxon>Pseudomonadati</taxon>
        <taxon>Pseudomonadota</taxon>
        <taxon>Betaproteobacteria</taxon>
        <taxon>Burkholderiales</taxon>
        <taxon>Alcaligenaceae</taxon>
        <taxon>Castellaniella</taxon>
    </lineage>
</organism>
<dbReference type="InterPro" id="IPR016164">
    <property type="entry name" value="FAD-linked_Oxase-like_C"/>
</dbReference>
<dbReference type="Pfam" id="PF02913">
    <property type="entry name" value="FAD-oxidase_C"/>
    <property type="match status" value="1"/>
</dbReference>
<keyword evidence="8" id="KW-1185">Reference proteome</keyword>
<gene>
    <name evidence="7" type="ORF">ACFO0J_15325</name>
</gene>
<evidence type="ECO:0000256" key="2">
    <source>
        <dbReference type="ARBA" id="ARBA00008000"/>
    </source>
</evidence>
<protein>
    <submittedName>
        <fullName evidence="7">FAD-binding oxidoreductase</fullName>
    </submittedName>
</protein>
<sequence>MTNEVIEVLRAAVGAHHCLTGGAIEDRFLHDWMVKTPQGRPLAVVRPADTAQVSAVLCACHAARVPVVPQGGRTGLAGGAVPVQDCVVLCLERLEAIEEIDPAAATMTVGAGTPLETIQHAAQGAGFLFPLDLGARGSCRIGGNLSTNAGGNRVLRYGMARDLVLGLEAVLMDGTVLTGMNKMLKNNTGYDLKQLFIGSEGTLGVITRVVLRLFPQPRSRCTALCALEDYDAVVRLLNHARSGLGPNLSAFELMWPDFYQLVTSSLPALPTPMPHGHGAYVLLESMGTDQQADQARFEAVLGEALMSDIVQNAVIAQSEAHMASLWSIRDASGELQRIFWPHAGYDVSIPTGELGAFIQACTHAVKKRWPGAQTVFFGHVGDSNIHIGVKVDQDPFPEPAIDQIVYGLVRDWGGSVSAEHGIGVLKRPYLGFSRSKAELAAMRALKAALDPLGLLNPGKVLPEPET</sequence>
<evidence type="ECO:0000259" key="6">
    <source>
        <dbReference type="PROSITE" id="PS51387"/>
    </source>
</evidence>
<comment type="cofactor">
    <cofactor evidence="1">
        <name>FAD</name>
        <dbReference type="ChEBI" id="CHEBI:57692"/>
    </cofactor>
</comment>
<dbReference type="SUPFAM" id="SSF55103">
    <property type="entry name" value="FAD-linked oxidases, C-terminal domain"/>
    <property type="match status" value="1"/>
</dbReference>
<evidence type="ECO:0000256" key="3">
    <source>
        <dbReference type="ARBA" id="ARBA00022630"/>
    </source>
</evidence>
<comment type="caution">
    <text evidence="7">The sequence shown here is derived from an EMBL/GenBank/DDBJ whole genome shotgun (WGS) entry which is preliminary data.</text>
</comment>
<name>A0ABV8S1G6_9BURK</name>
<evidence type="ECO:0000256" key="1">
    <source>
        <dbReference type="ARBA" id="ARBA00001974"/>
    </source>
</evidence>
<evidence type="ECO:0000256" key="5">
    <source>
        <dbReference type="ARBA" id="ARBA00023002"/>
    </source>
</evidence>
<keyword evidence="5" id="KW-0560">Oxidoreductase</keyword>
<dbReference type="SUPFAM" id="SSF56176">
    <property type="entry name" value="FAD-binding/transporter-associated domain-like"/>
    <property type="match status" value="1"/>
</dbReference>
<evidence type="ECO:0000313" key="8">
    <source>
        <dbReference type="Proteomes" id="UP001595756"/>
    </source>
</evidence>
<proteinExistence type="inferred from homology"/>
<evidence type="ECO:0000256" key="4">
    <source>
        <dbReference type="ARBA" id="ARBA00022827"/>
    </source>
</evidence>
<accession>A0ABV8S1G6</accession>
<dbReference type="InterPro" id="IPR016166">
    <property type="entry name" value="FAD-bd_PCMH"/>
</dbReference>
<keyword evidence="3" id="KW-0285">Flavoprotein</keyword>
<dbReference type="Gene3D" id="3.30.70.2740">
    <property type="match status" value="1"/>
</dbReference>
<feature type="domain" description="FAD-binding PCMH-type" evidence="6">
    <location>
        <begin position="37"/>
        <end position="216"/>
    </location>
</feature>
<dbReference type="Gene3D" id="3.30.70.2190">
    <property type="match status" value="1"/>
</dbReference>
<keyword evidence="4" id="KW-0274">FAD</keyword>
<dbReference type="InterPro" id="IPR016171">
    <property type="entry name" value="Vanillyl_alc_oxidase_C-sub2"/>
</dbReference>
<dbReference type="Gene3D" id="3.30.43.10">
    <property type="entry name" value="Uridine Diphospho-n-acetylenolpyruvylglucosamine Reductase, domain 2"/>
    <property type="match status" value="1"/>
</dbReference>
<dbReference type="Pfam" id="PF01565">
    <property type="entry name" value="FAD_binding_4"/>
    <property type="match status" value="1"/>
</dbReference>
<dbReference type="PANTHER" id="PTHR43716:SF1">
    <property type="entry name" value="D-2-HYDROXYGLUTARATE DEHYDROGENASE, MITOCHONDRIAL"/>
    <property type="match status" value="1"/>
</dbReference>
<dbReference type="InterPro" id="IPR016167">
    <property type="entry name" value="FAD-bd_PCMH_sub1"/>
</dbReference>